<evidence type="ECO:0000313" key="2">
    <source>
        <dbReference type="EMBL" id="STY17460.1"/>
    </source>
</evidence>
<protein>
    <submittedName>
        <fullName evidence="2">Uncharacterized protein</fullName>
    </submittedName>
</protein>
<sequence length="77" mass="8916">MTVGFIGFIVIPNTVRDLHIRVLNRTFCPLQEIPRFTRDDGWFYRFYRHPEHREGSPSTGTEQDFLPPSGDPSLHSG</sequence>
<gene>
    <name evidence="2" type="ORF">NCTC12376_01259</name>
</gene>
<dbReference type="Proteomes" id="UP000254230">
    <property type="component" value="Unassembled WGS sequence"/>
</dbReference>
<dbReference type="EMBL" id="UGOW01000001">
    <property type="protein sequence ID" value="STY17460.1"/>
    <property type="molecule type" value="Genomic_DNA"/>
</dbReference>
<proteinExistence type="predicted"/>
<organism evidence="2 3">
    <name type="scientific">Legionella quateirensis</name>
    <dbReference type="NCBI Taxonomy" id="45072"/>
    <lineage>
        <taxon>Bacteria</taxon>
        <taxon>Pseudomonadati</taxon>
        <taxon>Pseudomonadota</taxon>
        <taxon>Gammaproteobacteria</taxon>
        <taxon>Legionellales</taxon>
        <taxon>Legionellaceae</taxon>
        <taxon>Legionella</taxon>
    </lineage>
</organism>
<name>A0A378L051_9GAMM</name>
<feature type="region of interest" description="Disordered" evidence="1">
    <location>
        <begin position="52"/>
        <end position="77"/>
    </location>
</feature>
<reference evidence="2 3" key="1">
    <citation type="submission" date="2018-06" db="EMBL/GenBank/DDBJ databases">
        <authorList>
            <consortium name="Pathogen Informatics"/>
            <person name="Doyle S."/>
        </authorList>
    </citation>
    <scope>NUCLEOTIDE SEQUENCE [LARGE SCALE GENOMIC DNA]</scope>
    <source>
        <strain evidence="2 3">NCTC12376</strain>
    </source>
</reference>
<evidence type="ECO:0000256" key="1">
    <source>
        <dbReference type="SAM" id="MobiDB-lite"/>
    </source>
</evidence>
<evidence type="ECO:0000313" key="3">
    <source>
        <dbReference type="Proteomes" id="UP000254230"/>
    </source>
</evidence>
<accession>A0A378L051</accession>
<dbReference type="AlphaFoldDB" id="A0A378L051"/>